<protein>
    <submittedName>
        <fullName evidence="1">Uncharacterized protein</fullName>
    </submittedName>
</protein>
<sequence>MWQNLSVINDRSNPAYLRNKAILKFQQMLLSSCDVKGTLNITNVSKYDF</sequence>
<dbReference type="AlphaFoldDB" id="A0A563W4F6"/>
<organism evidence="1 2">
    <name type="scientific">Hyella patelloides LEGE 07179</name>
    <dbReference type="NCBI Taxonomy" id="945734"/>
    <lineage>
        <taxon>Bacteria</taxon>
        <taxon>Bacillati</taxon>
        <taxon>Cyanobacteriota</taxon>
        <taxon>Cyanophyceae</taxon>
        <taxon>Pleurocapsales</taxon>
        <taxon>Hyellaceae</taxon>
        <taxon>Hyella</taxon>
    </lineage>
</organism>
<name>A0A563W4F6_9CYAN</name>
<proteinExistence type="predicted"/>
<keyword evidence="2" id="KW-1185">Reference proteome</keyword>
<evidence type="ECO:0000313" key="1">
    <source>
        <dbReference type="EMBL" id="VEP18592.1"/>
    </source>
</evidence>
<dbReference type="Proteomes" id="UP000320055">
    <property type="component" value="Unassembled WGS sequence"/>
</dbReference>
<accession>A0A563W4F6</accession>
<gene>
    <name evidence="1" type="ORF">H1P_820019</name>
</gene>
<reference evidence="1 2" key="1">
    <citation type="submission" date="2019-01" db="EMBL/GenBank/DDBJ databases">
        <authorList>
            <person name="Brito A."/>
        </authorList>
    </citation>
    <scope>NUCLEOTIDE SEQUENCE [LARGE SCALE GENOMIC DNA]</scope>
    <source>
        <strain evidence="1">1</strain>
    </source>
</reference>
<evidence type="ECO:0000313" key="2">
    <source>
        <dbReference type="Proteomes" id="UP000320055"/>
    </source>
</evidence>
<dbReference type="EMBL" id="CAACVJ010000690">
    <property type="protein sequence ID" value="VEP18592.1"/>
    <property type="molecule type" value="Genomic_DNA"/>
</dbReference>